<comment type="caution">
    <text evidence="1">The sequence shown here is derived from an EMBL/GenBank/DDBJ whole genome shotgun (WGS) entry which is preliminary data.</text>
</comment>
<name>A0A2S9XSI8_9BACT</name>
<evidence type="ECO:0000313" key="1">
    <source>
        <dbReference type="EMBL" id="PRP95834.1"/>
    </source>
</evidence>
<dbReference type="AlphaFoldDB" id="A0A2S9XSI8"/>
<dbReference type="RefSeq" id="WP_146155855.1">
    <property type="nucleotide sequence ID" value="NZ_PVNK01000166.1"/>
</dbReference>
<gene>
    <name evidence="1" type="ORF">ENSA5_37030</name>
</gene>
<accession>A0A2S9XSI8</accession>
<reference evidence="1 2" key="1">
    <citation type="submission" date="2018-03" db="EMBL/GenBank/DDBJ databases">
        <title>Draft Genome Sequences of the Obligatory Marine Myxobacteria Enhygromyxa salina SWB005.</title>
        <authorList>
            <person name="Poehlein A."/>
            <person name="Moghaddam J.A."/>
            <person name="Harms H."/>
            <person name="Alanjari M."/>
            <person name="Koenig G.M."/>
            <person name="Daniel R."/>
            <person name="Schaeberle T.F."/>
        </authorList>
    </citation>
    <scope>NUCLEOTIDE SEQUENCE [LARGE SCALE GENOMIC DNA]</scope>
    <source>
        <strain evidence="1 2">SWB005</strain>
    </source>
</reference>
<sequence length="89" mass="9426">MGRTHKRPWFLVLGFAAIALGACGPWVLASATARFSSLVRVEDIDSVTYLPPQTWAEAPTGSVDFAPIHAGGLLFASETDGLVKVCPDP</sequence>
<evidence type="ECO:0000313" key="2">
    <source>
        <dbReference type="Proteomes" id="UP000237968"/>
    </source>
</evidence>
<dbReference type="PROSITE" id="PS51257">
    <property type="entry name" value="PROKAR_LIPOPROTEIN"/>
    <property type="match status" value="1"/>
</dbReference>
<proteinExistence type="predicted"/>
<dbReference type="Proteomes" id="UP000237968">
    <property type="component" value="Unassembled WGS sequence"/>
</dbReference>
<protein>
    <submittedName>
        <fullName evidence="1">Uncharacterized protein</fullName>
    </submittedName>
</protein>
<keyword evidence="2" id="KW-1185">Reference proteome</keyword>
<dbReference type="EMBL" id="PVNK01000166">
    <property type="protein sequence ID" value="PRP95834.1"/>
    <property type="molecule type" value="Genomic_DNA"/>
</dbReference>
<organism evidence="1 2">
    <name type="scientific">Enhygromyxa salina</name>
    <dbReference type="NCBI Taxonomy" id="215803"/>
    <lineage>
        <taxon>Bacteria</taxon>
        <taxon>Pseudomonadati</taxon>
        <taxon>Myxococcota</taxon>
        <taxon>Polyangia</taxon>
        <taxon>Nannocystales</taxon>
        <taxon>Nannocystaceae</taxon>
        <taxon>Enhygromyxa</taxon>
    </lineage>
</organism>